<protein>
    <submittedName>
        <fullName evidence="2">Uncharacterized protein</fullName>
    </submittedName>
</protein>
<dbReference type="AlphaFoldDB" id="A0AAW1FGU3"/>
<comment type="caution">
    <text evidence="2">The sequence shown here is derived from an EMBL/GenBank/DDBJ whole genome shotgun (WGS) entry which is preliminary data.</text>
</comment>
<feature type="region of interest" description="Disordered" evidence="1">
    <location>
        <begin position="33"/>
        <end position="65"/>
    </location>
</feature>
<evidence type="ECO:0000256" key="1">
    <source>
        <dbReference type="SAM" id="MobiDB-lite"/>
    </source>
</evidence>
<feature type="compositionally biased region" description="Basic and acidic residues" evidence="1">
    <location>
        <begin position="49"/>
        <end position="61"/>
    </location>
</feature>
<name>A0AAW1FGU3_ZOAVI</name>
<feature type="compositionally biased region" description="Polar residues" evidence="1">
    <location>
        <begin position="34"/>
        <end position="48"/>
    </location>
</feature>
<keyword evidence="3" id="KW-1185">Reference proteome</keyword>
<sequence>MRRQTTHCSALHAVFHLSGTRVSAVKPARLRRLSVQTSMEAGSRQLQTKPEDKRRQRDKKQGGACEPEFLPTFHHHRAYSAGTAPFIGDTLCYHSGGCGTFERLLSDGKRGREEALAGLQAAEVAVGMRVCWGGEEGEHERCGKTSSFVYGEVIGTLSLPGEATQASHSVSVILSERLWQL</sequence>
<reference evidence="2 3" key="1">
    <citation type="journal article" date="2024" name="Genome Biol. Evol.">
        <title>Chromosome-level genome assembly of the viviparous eelpout Zoarces viviparus.</title>
        <authorList>
            <person name="Fuhrmann N."/>
            <person name="Brasseur M.V."/>
            <person name="Bakowski C.E."/>
            <person name="Podsiadlowski L."/>
            <person name="Prost S."/>
            <person name="Krehenwinkel H."/>
            <person name="Mayer C."/>
        </authorList>
    </citation>
    <scope>NUCLEOTIDE SEQUENCE [LARGE SCALE GENOMIC DNA]</scope>
    <source>
        <strain evidence="2">NO-MEL_2022_Ind0_liver</strain>
    </source>
</reference>
<dbReference type="EMBL" id="JBCEZU010000067">
    <property type="protein sequence ID" value="KAK9533325.1"/>
    <property type="molecule type" value="Genomic_DNA"/>
</dbReference>
<gene>
    <name evidence="2" type="ORF">VZT92_008449</name>
</gene>
<organism evidence="2 3">
    <name type="scientific">Zoarces viviparus</name>
    <name type="common">Viviparous eelpout</name>
    <name type="synonym">Blennius viviparus</name>
    <dbReference type="NCBI Taxonomy" id="48416"/>
    <lineage>
        <taxon>Eukaryota</taxon>
        <taxon>Metazoa</taxon>
        <taxon>Chordata</taxon>
        <taxon>Craniata</taxon>
        <taxon>Vertebrata</taxon>
        <taxon>Euteleostomi</taxon>
        <taxon>Actinopterygii</taxon>
        <taxon>Neopterygii</taxon>
        <taxon>Teleostei</taxon>
        <taxon>Neoteleostei</taxon>
        <taxon>Acanthomorphata</taxon>
        <taxon>Eupercaria</taxon>
        <taxon>Perciformes</taxon>
        <taxon>Cottioidei</taxon>
        <taxon>Zoarcales</taxon>
        <taxon>Zoarcidae</taxon>
        <taxon>Zoarcinae</taxon>
        <taxon>Zoarces</taxon>
    </lineage>
</organism>
<dbReference type="Proteomes" id="UP001488805">
    <property type="component" value="Unassembled WGS sequence"/>
</dbReference>
<evidence type="ECO:0000313" key="2">
    <source>
        <dbReference type="EMBL" id="KAK9533325.1"/>
    </source>
</evidence>
<accession>A0AAW1FGU3</accession>
<evidence type="ECO:0000313" key="3">
    <source>
        <dbReference type="Proteomes" id="UP001488805"/>
    </source>
</evidence>
<proteinExistence type="predicted"/>